<dbReference type="Gene3D" id="1.10.760.10">
    <property type="entry name" value="Cytochrome c-like domain"/>
    <property type="match status" value="1"/>
</dbReference>
<name>E6PUC6_9ZZZZ</name>
<proteinExistence type="predicted"/>
<gene>
    <name evidence="1" type="ORF">CARN2_4014</name>
</gene>
<protein>
    <submittedName>
        <fullName evidence="1">Putative sulfite oxidoreductase SorB cytochrome c subunit</fullName>
    </submittedName>
</protein>
<evidence type="ECO:0000313" key="1">
    <source>
        <dbReference type="EMBL" id="CBH98533.1"/>
    </source>
</evidence>
<accession>E6PUC6</accession>
<dbReference type="GO" id="GO:0009055">
    <property type="term" value="F:electron transfer activity"/>
    <property type="evidence" value="ECO:0007669"/>
    <property type="project" value="InterPro"/>
</dbReference>
<dbReference type="InterPro" id="IPR036909">
    <property type="entry name" value="Cyt_c-like_dom_sf"/>
</dbReference>
<organism evidence="1">
    <name type="scientific">mine drainage metagenome</name>
    <dbReference type="NCBI Taxonomy" id="410659"/>
    <lineage>
        <taxon>unclassified sequences</taxon>
        <taxon>metagenomes</taxon>
        <taxon>ecological metagenomes</taxon>
    </lineage>
</organism>
<reference evidence="1" key="1">
    <citation type="submission" date="2009-10" db="EMBL/GenBank/DDBJ databases">
        <title>Diversity of trophic interactions inside an arsenic-rich microbial ecosystem.</title>
        <authorList>
            <person name="Bertin P.N."/>
            <person name="Heinrich-Salmeron A."/>
            <person name="Pelletier E."/>
            <person name="Goulhen-Chollet F."/>
            <person name="Arsene-Ploetze F."/>
            <person name="Gallien S."/>
            <person name="Calteau A."/>
            <person name="Vallenet D."/>
            <person name="Casiot C."/>
            <person name="Chane-Woon-Ming B."/>
            <person name="Giloteaux L."/>
            <person name="Barakat M."/>
            <person name="Bonnefoy V."/>
            <person name="Bruneel O."/>
            <person name="Chandler M."/>
            <person name="Cleiss J."/>
            <person name="Duran R."/>
            <person name="Elbaz-Poulichet F."/>
            <person name="Fonknechten N."/>
            <person name="Lauga B."/>
            <person name="Mornico D."/>
            <person name="Ortet P."/>
            <person name="Schaeffer C."/>
            <person name="Siguier P."/>
            <person name="Alexander Thil Smith A."/>
            <person name="Van Dorsselaer A."/>
            <person name="Weissenbach J."/>
            <person name="Medigue C."/>
            <person name="Le Paslier D."/>
        </authorList>
    </citation>
    <scope>NUCLEOTIDE SEQUENCE</scope>
</reference>
<dbReference type="SUPFAM" id="SSF46626">
    <property type="entry name" value="Cytochrome c"/>
    <property type="match status" value="1"/>
</dbReference>
<comment type="caution">
    <text evidence="1">The sequence shown here is derived from an EMBL/GenBank/DDBJ whole genome shotgun (WGS) entry which is preliminary data.</text>
</comment>
<dbReference type="AlphaFoldDB" id="E6PUC6"/>
<dbReference type="EMBL" id="CABM01000056">
    <property type="protein sequence ID" value="CBH98533.1"/>
    <property type="molecule type" value="Genomic_DNA"/>
</dbReference>
<sequence>MNEETRMNNAQRIAALGLALAAFAATALLLTSPAQAVTLKSTSVKLPESSRVFPGDSAGAKAANSYCLMCHSVGMVMNQPDLGKAAWLVEVNKMKNAFKAPIPEDQVAVIADYIDGIKGKK</sequence>
<dbReference type="GO" id="GO:0020037">
    <property type="term" value="F:heme binding"/>
    <property type="evidence" value="ECO:0007669"/>
    <property type="project" value="InterPro"/>
</dbReference>